<dbReference type="InterPro" id="IPR013783">
    <property type="entry name" value="Ig-like_fold"/>
</dbReference>
<name>A0A3B1DT88_9ZZZZ</name>
<dbReference type="AlphaFoldDB" id="A0A3B1DT88"/>
<accession>A0A3B1DT88</accession>
<dbReference type="Gene3D" id="2.60.40.10">
    <property type="entry name" value="Immunoglobulins"/>
    <property type="match status" value="1"/>
</dbReference>
<reference evidence="1" key="1">
    <citation type="submission" date="2018-06" db="EMBL/GenBank/DDBJ databases">
        <authorList>
            <person name="Zhirakovskaya E."/>
        </authorList>
    </citation>
    <scope>NUCLEOTIDE SEQUENCE</scope>
</reference>
<protein>
    <submittedName>
        <fullName evidence="1">Uncharacterized protein</fullName>
    </submittedName>
</protein>
<dbReference type="EMBL" id="UOGK01000220">
    <property type="protein sequence ID" value="VAX39308.1"/>
    <property type="molecule type" value="Genomic_DNA"/>
</dbReference>
<sequence length="227" mass="23658">MAELPETILGQLQYFEQHIPVWASDPAAIGLTIAQIADITSLTGAMRVAYNNSQASRQTSKDDTLLQRIAHHDMLGLGTALIATIKAFDDASGSTGAILAAASIAIDNAASPFGPPIVATEFVTSLHNSGAIEIRWKGTVANGTYYTIHRKLDSETDFALIGNASDREFTDATIPAGTPKATYYLITHRDALNSGQSEHITVNLGVGGSVGGLGNEGESSGSMGLAA</sequence>
<organism evidence="1">
    <name type="scientific">hydrothermal vent metagenome</name>
    <dbReference type="NCBI Taxonomy" id="652676"/>
    <lineage>
        <taxon>unclassified sequences</taxon>
        <taxon>metagenomes</taxon>
        <taxon>ecological metagenomes</taxon>
    </lineage>
</organism>
<evidence type="ECO:0000313" key="1">
    <source>
        <dbReference type="EMBL" id="VAX39308.1"/>
    </source>
</evidence>
<proteinExistence type="predicted"/>
<gene>
    <name evidence="1" type="ORF">MNBD_PLANCTO03-1113</name>
</gene>